<keyword evidence="2" id="KW-0436">Ligase</keyword>
<dbReference type="GO" id="GO:0016874">
    <property type="term" value="F:ligase activity"/>
    <property type="evidence" value="ECO:0007669"/>
    <property type="project" value="UniProtKB-KW"/>
</dbReference>
<organism evidence="2 3">
    <name type="scientific">Streptosporangium jomthongense</name>
    <dbReference type="NCBI Taxonomy" id="1193683"/>
    <lineage>
        <taxon>Bacteria</taxon>
        <taxon>Bacillati</taxon>
        <taxon>Actinomycetota</taxon>
        <taxon>Actinomycetes</taxon>
        <taxon>Streptosporangiales</taxon>
        <taxon>Streptosporangiaceae</taxon>
        <taxon>Streptosporangium</taxon>
    </lineage>
</organism>
<feature type="region of interest" description="Disordered" evidence="1">
    <location>
        <begin position="240"/>
        <end position="260"/>
    </location>
</feature>
<proteinExistence type="predicted"/>
<sequence length="609" mass="65869">MRHYPTDLLLAVEHAERHPVEALAEHGLTGLLNGTALTEALDELFDGLGRYPWRPLPDGDVEEFAPVGTVPLDDEEPGATLRGLLYGLATGNRVVVRTGRRDLWLAVTGLLTGAGVPLPDVTVTDRDDRTAGPPVEVPPPRVRGAFPTEAARRAAELAADARAGWVGRLFTRDHLAGVSLAVARGRDAAEEPGRIGAKLRYLAGRARRTQYYRDLPAVTGRQDLTRLPILDKAVLDAHTPPVSRDMSSDAPPSGEILRSGATTGEPRYIVYSLTDWSNMVREAVPMLYGVGLEKGDRLVNALFGGSLYGGLITSSCELSRMPIECYTTGQHITVDDLLALVRNFSVNAVVGQPALILPLLREAAAREPDLRLEKVVYGGTAMTETDKAWLRERLGVRVISSILAANDGAQLGYQCPGLDGTLHHLCDDYNLVEVVDEEGRPVPDGEPGHLLVTALQKFEGPLVRYRIGDVGRVLPGRDCGCGTPGRILEYLGRSDGLIKVKARTVLYDEILTALAVFQVSRLQVEITSSDGTDTVVVRTESPLDLDPEKVRHLLGSEFEALSDRHAFGDGLEVFRLLVECHPEGGLPRNPVSGKVRPVIDRRVGSGAVS</sequence>
<dbReference type="Proteomes" id="UP001595698">
    <property type="component" value="Unassembled WGS sequence"/>
</dbReference>
<dbReference type="Gene3D" id="3.40.50.12780">
    <property type="entry name" value="N-terminal domain of ligase-like"/>
    <property type="match status" value="1"/>
</dbReference>
<dbReference type="PANTHER" id="PTHR43845:SF1">
    <property type="entry name" value="BLR5969 PROTEIN"/>
    <property type="match status" value="1"/>
</dbReference>
<name>A0ABV8FBT4_9ACTN</name>
<accession>A0ABV8FBT4</accession>
<evidence type="ECO:0000256" key="1">
    <source>
        <dbReference type="SAM" id="MobiDB-lite"/>
    </source>
</evidence>
<dbReference type="PANTHER" id="PTHR43845">
    <property type="entry name" value="BLR5969 PROTEIN"/>
    <property type="match status" value="1"/>
</dbReference>
<protein>
    <submittedName>
        <fullName evidence="2">Phenylacetate--CoA ligase family protein</fullName>
    </submittedName>
</protein>
<dbReference type="InterPro" id="IPR042099">
    <property type="entry name" value="ANL_N_sf"/>
</dbReference>
<keyword evidence="3" id="KW-1185">Reference proteome</keyword>
<comment type="caution">
    <text evidence="2">The sequence shown here is derived from an EMBL/GenBank/DDBJ whole genome shotgun (WGS) entry which is preliminary data.</text>
</comment>
<evidence type="ECO:0000313" key="3">
    <source>
        <dbReference type="Proteomes" id="UP001595698"/>
    </source>
</evidence>
<reference evidence="3" key="1">
    <citation type="journal article" date="2019" name="Int. J. Syst. Evol. Microbiol.">
        <title>The Global Catalogue of Microorganisms (GCM) 10K type strain sequencing project: providing services to taxonomists for standard genome sequencing and annotation.</title>
        <authorList>
            <consortium name="The Broad Institute Genomics Platform"/>
            <consortium name="The Broad Institute Genome Sequencing Center for Infectious Disease"/>
            <person name="Wu L."/>
            <person name="Ma J."/>
        </authorList>
    </citation>
    <scope>NUCLEOTIDE SEQUENCE [LARGE SCALE GENOMIC DNA]</scope>
    <source>
        <strain evidence="3">TBRC 7912</strain>
    </source>
</reference>
<dbReference type="SUPFAM" id="SSF56801">
    <property type="entry name" value="Acetyl-CoA synthetase-like"/>
    <property type="match status" value="1"/>
</dbReference>
<dbReference type="RefSeq" id="WP_386194878.1">
    <property type="nucleotide sequence ID" value="NZ_JBHSBC010000038.1"/>
</dbReference>
<dbReference type="EMBL" id="JBHSBC010000038">
    <property type="protein sequence ID" value="MFC3984873.1"/>
    <property type="molecule type" value="Genomic_DNA"/>
</dbReference>
<gene>
    <name evidence="2" type="ORF">ACFOYY_32435</name>
</gene>
<evidence type="ECO:0000313" key="2">
    <source>
        <dbReference type="EMBL" id="MFC3984873.1"/>
    </source>
</evidence>